<sequence>PEGYPMLAAFLDSDENFMIYRRFGYIHARLLLEKQNELQELENILGDMDNEDDSERPGCLNRAELGSETPSERQALFAKLEARFKEYAKLLLFAKDLTSLPRPSASSYRSFRNFFWNTRPLCQRDEPWIEWKEDMITLRTGRERAWLDDGVENLLRILNCHPVRYVFRSRETKRKTEGRTKANELYFSRNRVENLVLLIITMSILGLLVAPVYILYRVTNDNGLDTNGATIAVGTLLLFTLAFSTLLSFFTRARRHEIFGAAAAYCAVLVVFFGNMPVISQRANT</sequence>
<feature type="transmembrane region" description="Helical" evidence="2">
    <location>
        <begin position="228"/>
        <end position="251"/>
    </location>
</feature>
<keyword evidence="5" id="KW-1185">Reference proteome</keyword>
<evidence type="ECO:0000256" key="2">
    <source>
        <dbReference type="SAM" id="Phobius"/>
    </source>
</evidence>
<name>A0A9P4I6B5_9PEZI</name>
<accession>A0A9P4I6B5</accession>
<keyword evidence="2" id="KW-0812">Transmembrane</keyword>
<organism evidence="4 5">
    <name type="scientific">Rhizodiscina lignyota</name>
    <dbReference type="NCBI Taxonomy" id="1504668"/>
    <lineage>
        <taxon>Eukaryota</taxon>
        <taxon>Fungi</taxon>
        <taxon>Dikarya</taxon>
        <taxon>Ascomycota</taxon>
        <taxon>Pezizomycotina</taxon>
        <taxon>Dothideomycetes</taxon>
        <taxon>Pleosporomycetidae</taxon>
        <taxon>Aulographales</taxon>
        <taxon>Rhizodiscinaceae</taxon>
        <taxon>Rhizodiscina</taxon>
    </lineage>
</organism>
<evidence type="ECO:0000259" key="3">
    <source>
        <dbReference type="Pfam" id="PF20237"/>
    </source>
</evidence>
<gene>
    <name evidence="4" type="ORF">NA57DRAFT_48248</name>
</gene>
<keyword evidence="2" id="KW-1133">Transmembrane helix</keyword>
<proteinExistence type="predicted"/>
<comment type="caution">
    <text evidence="4">The sequence shown here is derived from an EMBL/GenBank/DDBJ whole genome shotgun (WGS) entry which is preliminary data.</text>
</comment>
<dbReference type="Pfam" id="PF20237">
    <property type="entry name" value="DUF6594"/>
    <property type="match status" value="1"/>
</dbReference>
<dbReference type="OrthoDB" id="3533814at2759"/>
<reference evidence="4" key="1">
    <citation type="journal article" date="2020" name="Stud. Mycol.">
        <title>101 Dothideomycetes genomes: a test case for predicting lifestyles and emergence of pathogens.</title>
        <authorList>
            <person name="Haridas S."/>
            <person name="Albert R."/>
            <person name="Binder M."/>
            <person name="Bloem J."/>
            <person name="Labutti K."/>
            <person name="Salamov A."/>
            <person name="Andreopoulos B."/>
            <person name="Baker S."/>
            <person name="Barry K."/>
            <person name="Bills G."/>
            <person name="Bluhm B."/>
            <person name="Cannon C."/>
            <person name="Castanera R."/>
            <person name="Culley D."/>
            <person name="Daum C."/>
            <person name="Ezra D."/>
            <person name="Gonzalez J."/>
            <person name="Henrissat B."/>
            <person name="Kuo A."/>
            <person name="Liang C."/>
            <person name="Lipzen A."/>
            <person name="Lutzoni F."/>
            <person name="Magnuson J."/>
            <person name="Mondo S."/>
            <person name="Nolan M."/>
            <person name="Ohm R."/>
            <person name="Pangilinan J."/>
            <person name="Park H.-J."/>
            <person name="Ramirez L."/>
            <person name="Alfaro M."/>
            <person name="Sun H."/>
            <person name="Tritt A."/>
            <person name="Yoshinaga Y."/>
            <person name="Zwiers L.-H."/>
            <person name="Turgeon B."/>
            <person name="Goodwin S."/>
            <person name="Spatafora J."/>
            <person name="Crous P."/>
            <person name="Grigoriev I."/>
        </authorList>
    </citation>
    <scope>NUCLEOTIDE SEQUENCE</scope>
    <source>
        <strain evidence="4">CBS 133067</strain>
    </source>
</reference>
<dbReference type="InterPro" id="IPR046529">
    <property type="entry name" value="DUF6594"/>
</dbReference>
<feature type="transmembrane region" description="Helical" evidence="2">
    <location>
        <begin position="258"/>
        <end position="279"/>
    </location>
</feature>
<dbReference type="EMBL" id="ML978138">
    <property type="protein sequence ID" value="KAF2093525.1"/>
    <property type="molecule type" value="Genomic_DNA"/>
</dbReference>
<feature type="domain" description="DUF6594" evidence="3">
    <location>
        <begin position="4"/>
        <end position="270"/>
    </location>
</feature>
<dbReference type="PANTHER" id="PTHR34502">
    <property type="entry name" value="DUF6594 DOMAIN-CONTAINING PROTEIN-RELATED"/>
    <property type="match status" value="1"/>
</dbReference>
<protein>
    <recommendedName>
        <fullName evidence="3">DUF6594 domain-containing protein</fullName>
    </recommendedName>
</protein>
<feature type="non-terminal residue" evidence="4">
    <location>
        <position position="1"/>
    </location>
</feature>
<feature type="transmembrane region" description="Helical" evidence="2">
    <location>
        <begin position="195"/>
        <end position="216"/>
    </location>
</feature>
<dbReference type="AlphaFoldDB" id="A0A9P4I6B5"/>
<dbReference type="PANTHER" id="PTHR34502:SF3">
    <property type="entry name" value="DUF6594 DOMAIN-CONTAINING PROTEIN"/>
    <property type="match status" value="1"/>
</dbReference>
<dbReference type="Proteomes" id="UP000799772">
    <property type="component" value="Unassembled WGS sequence"/>
</dbReference>
<keyword evidence="2" id="KW-0472">Membrane</keyword>
<evidence type="ECO:0000313" key="5">
    <source>
        <dbReference type="Proteomes" id="UP000799772"/>
    </source>
</evidence>
<evidence type="ECO:0000256" key="1">
    <source>
        <dbReference type="SAM" id="MobiDB-lite"/>
    </source>
</evidence>
<evidence type="ECO:0000313" key="4">
    <source>
        <dbReference type="EMBL" id="KAF2093525.1"/>
    </source>
</evidence>
<feature type="region of interest" description="Disordered" evidence="1">
    <location>
        <begin position="47"/>
        <end position="67"/>
    </location>
</feature>